<dbReference type="SUPFAM" id="SSF52540">
    <property type="entry name" value="P-loop containing nucleoside triphosphate hydrolases"/>
    <property type="match status" value="1"/>
</dbReference>
<dbReference type="HOGENOM" id="CLU_014052_0_0_1"/>
<dbReference type="InParanoid" id="A0A0D0DQJ9"/>
<dbReference type="OrthoDB" id="2625791at2759"/>
<dbReference type="PROSITE" id="PS50837">
    <property type="entry name" value="NACHT"/>
    <property type="match status" value="1"/>
</dbReference>
<name>A0A0D0DQJ9_9AGAM</name>
<feature type="non-terminal residue" evidence="5">
    <location>
        <position position="879"/>
    </location>
</feature>
<dbReference type="AlphaFoldDB" id="A0A0D0DQJ9"/>
<feature type="domain" description="NACHT" evidence="4">
    <location>
        <begin position="393"/>
        <end position="539"/>
    </location>
</feature>
<dbReference type="EMBL" id="KN825754">
    <property type="protein sequence ID" value="KIK81665.1"/>
    <property type="molecule type" value="Genomic_DNA"/>
</dbReference>
<dbReference type="Proteomes" id="UP000054538">
    <property type="component" value="Unassembled WGS sequence"/>
</dbReference>
<evidence type="ECO:0000313" key="6">
    <source>
        <dbReference type="Proteomes" id="UP000054538"/>
    </source>
</evidence>
<dbReference type="Gene3D" id="3.40.50.300">
    <property type="entry name" value="P-loop containing nucleotide triphosphate hydrolases"/>
    <property type="match status" value="1"/>
</dbReference>
<evidence type="ECO:0000259" key="4">
    <source>
        <dbReference type="PROSITE" id="PS50837"/>
    </source>
</evidence>
<feature type="coiled-coil region" evidence="3">
    <location>
        <begin position="284"/>
        <end position="344"/>
    </location>
</feature>
<dbReference type="PROSITE" id="PS50088">
    <property type="entry name" value="ANK_REPEAT"/>
    <property type="match status" value="1"/>
</dbReference>
<keyword evidence="6" id="KW-1185">Reference proteome</keyword>
<dbReference type="InterPro" id="IPR056884">
    <property type="entry name" value="NPHP3-like_N"/>
</dbReference>
<dbReference type="Pfam" id="PF12796">
    <property type="entry name" value="Ank_2"/>
    <property type="match status" value="1"/>
</dbReference>
<keyword evidence="2" id="KW-0040">ANK repeat</keyword>
<reference evidence="6" key="2">
    <citation type="submission" date="2015-01" db="EMBL/GenBank/DDBJ databases">
        <title>Evolutionary Origins and Diversification of the Mycorrhizal Mutualists.</title>
        <authorList>
            <consortium name="DOE Joint Genome Institute"/>
            <consortium name="Mycorrhizal Genomics Consortium"/>
            <person name="Kohler A."/>
            <person name="Kuo A."/>
            <person name="Nagy L.G."/>
            <person name="Floudas D."/>
            <person name="Copeland A."/>
            <person name="Barry K.W."/>
            <person name="Cichocki N."/>
            <person name="Veneault-Fourrey C."/>
            <person name="LaButti K."/>
            <person name="Lindquist E.A."/>
            <person name="Lipzen A."/>
            <person name="Lundell T."/>
            <person name="Morin E."/>
            <person name="Murat C."/>
            <person name="Riley R."/>
            <person name="Ohm R."/>
            <person name="Sun H."/>
            <person name="Tunlid A."/>
            <person name="Henrissat B."/>
            <person name="Grigoriev I.V."/>
            <person name="Hibbett D.S."/>
            <person name="Martin F."/>
        </authorList>
    </citation>
    <scope>NUCLEOTIDE SEQUENCE [LARGE SCALE GENOMIC DNA]</scope>
    <source>
        <strain evidence="6">Ve08.2h10</strain>
    </source>
</reference>
<feature type="repeat" description="ANK" evidence="2">
    <location>
        <begin position="855"/>
        <end position="879"/>
    </location>
</feature>
<protein>
    <recommendedName>
        <fullName evidence="4">NACHT domain-containing protein</fullName>
    </recommendedName>
</protein>
<evidence type="ECO:0000256" key="1">
    <source>
        <dbReference type="ARBA" id="ARBA00022737"/>
    </source>
</evidence>
<dbReference type="SUPFAM" id="SSF48403">
    <property type="entry name" value="Ankyrin repeat"/>
    <property type="match status" value="1"/>
</dbReference>
<dbReference type="PROSITE" id="PS50297">
    <property type="entry name" value="ANK_REP_REGION"/>
    <property type="match status" value="1"/>
</dbReference>
<dbReference type="PANTHER" id="PTHR10039:SF16">
    <property type="entry name" value="GPI INOSITOL-DEACYLASE"/>
    <property type="match status" value="1"/>
</dbReference>
<evidence type="ECO:0000256" key="3">
    <source>
        <dbReference type="SAM" id="Coils"/>
    </source>
</evidence>
<dbReference type="Gene3D" id="1.25.40.20">
    <property type="entry name" value="Ankyrin repeat-containing domain"/>
    <property type="match status" value="1"/>
</dbReference>
<dbReference type="PANTHER" id="PTHR10039">
    <property type="entry name" value="AMELOGENIN"/>
    <property type="match status" value="1"/>
</dbReference>
<evidence type="ECO:0000313" key="5">
    <source>
        <dbReference type="EMBL" id="KIK81665.1"/>
    </source>
</evidence>
<dbReference type="InterPro" id="IPR002110">
    <property type="entry name" value="Ankyrin_rpt"/>
</dbReference>
<proteinExistence type="predicted"/>
<organism evidence="5 6">
    <name type="scientific">Paxillus rubicundulus Ve08.2h10</name>
    <dbReference type="NCBI Taxonomy" id="930991"/>
    <lineage>
        <taxon>Eukaryota</taxon>
        <taxon>Fungi</taxon>
        <taxon>Dikarya</taxon>
        <taxon>Basidiomycota</taxon>
        <taxon>Agaricomycotina</taxon>
        <taxon>Agaricomycetes</taxon>
        <taxon>Agaricomycetidae</taxon>
        <taxon>Boletales</taxon>
        <taxon>Paxilineae</taxon>
        <taxon>Paxillaceae</taxon>
        <taxon>Paxillus</taxon>
    </lineage>
</organism>
<dbReference type="Pfam" id="PF24883">
    <property type="entry name" value="NPHP3_N"/>
    <property type="match status" value="1"/>
</dbReference>
<dbReference type="InterPro" id="IPR036770">
    <property type="entry name" value="Ankyrin_rpt-contain_sf"/>
</dbReference>
<sequence>MSDFNVTGTTATMLCTKLDRLNLIKLSLPDEHYQANTKKIEISVNDKVEWSYKWTKTFAPPLGNDLIIPLSSTVKVSFSGKHRVRHHLLGSYSGRVVDLLLDKETPLALKDDRHAACATISMRLSPVVDYQQALNVSIDASLARLDNNPRLAEGLDDVDKVMSAMQSMDYAVETYGQYIAPLGQALRLMVKLIDNLAEAHTFLKVGWSLLSSAVQQQQLDDHDVRGLAKSLRELVGVASDCPVAEIKGTPDVIQGIERLAFEVASLIDEYTQSCFMVRLGKAQITDIRSRIKDCEVELKDLYEKLKTRIMAYTAKHVKDMQECVKDMQKRVEETQEDAKRRDARQLYDQIREWLKPQDSSLHHKSARDTRVEGTGTWFAKDERFRKWLNESGRTMWISGGPGFGKTVLFSTCVEAVRGHESEPGSTCCCAYFYFDARKAGGASRRFETLLRSILDQLCSTQTTIPDAMKRLYGVDSKEHPQPTLAQLKTTLGEVMKDFDEVYILIDALDECDSQAELLNWMKSLPSTTQGLHLLATSRPERIIEGRMPDFSHERISLNSELLDDDIKAYVDERVEASNDLKLLMTEGMKKKLRVKGDGMFRLVAFWIEELKHCFSRKDITDKLEQLPTSLHAMYASMVSKINPNHLPYTRAIMRWLLFSVRQLGLKEIATVVGFDPSAGRPAFDEDRCFGNPDAVLDVCGGLVVMSQDGVTLAHLTVKEFLLEQESTLHVNEPDAHSFIARSCLTYLLDQFQRRVTADAESFPLHDYAVEYWMKHASSTRDIEDTSSDIYRLALEVLHPENKTFRLWSSAWDTVAYVFDENAHPTPLFVSARWGFRNLTTALLTLGVRAVKRTNSGGTALHLACANGHLEVVKILLDGP</sequence>
<keyword evidence="1" id="KW-0677">Repeat</keyword>
<dbReference type="STRING" id="930991.A0A0D0DQJ9"/>
<dbReference type="InterPro" id="IPR027417">
    <property type="entry name" value="P-loop_NTPase"/>
</dbReference>
<reference evidence="5 6" key="1">
    <citation type="submission" date="2014-04" db="EMBL/GenBank/DDBJ databases">
        <authorList>
            <consortium name="DOE Joint Genome Institute"/>
            <person name="Kuo A."/>
            <person name="Kohler A."/>
            <person name="Jargeat P."/>
            <person name="Nagy L.G."/>
            <person name="Floudas D."/>
            <person name="Copeland A."/>
            <person name="Barry K.W."/>
            <person name="Cichocki N."/>
            <person name="Veneault-Fourrey C."/>
            <person name="LaButti K."/>
            <person name="Lindquist E.A."/>
            <person name="Lipzen A."/>
            <person name="Lundell T."/>
            <person name="Morin E."/>
            <person name="Murat C."/>
            <person name="Sun H."/>
            <person name="Tunlid A."/>
            <person name="Henrissat B."/>
            <person name="Grigoriev I.V."/>
            <person name="Hibbett D.S."/>
            <person name="Martin F."/>
            <person name="Nordberg H.P."/>
            <person name="Cantor M.N."/>
            <person name="Hua S.X."/>
        </authorList>
    </citation>
    <scope>NUCLEOTIDE SEQUENCE [LARGE SCALE GENOMIC DNA]</scope>
    <source>
        <strain evidence="5 6">Ve08.2h10</strain>
    </source>
</reference>
<keyword evidence="3" id="KW-0175">Coiled coil</keyword>
<dbReference type="InterPro" id="IPR007111">
    <property type="entry name" value="NACHT_NTPase"/>
</dbReference>
<evidence type="ECO:0000256" key="2">
    <source>
        <dbReference type="PROSITE-ProRule" id="PRU00023"/>
    </source>
</evidence>
<accession>A0A0D0DQJ9</accession>
<gene>
    <name evidence="5" type="ORF">PAXRUDRAFT_102350</name>
</gene>